<dbReference type="GO" id="GO:0007059">
    <property type="term" value="P:chromosome segregation"/>
    <property type="evidence" value="ECO:0007669"/>
    <property type="project" value="UniProtKB-UniRule"/>
</dbReference>
<dbReference type="Pfam" id="PF06470">
    <property type="entry name" value="SMC_hinge"/>
    <property type="match status" value="1"/>
</dbReference>
<comment type="similarity">
    <text evidence="6">Belongs to the SMC family.</text>
</comment>
<keyword evidence="3 6" id="KW-0067">ATP-binding</keyword>
<feature type="compositionally biased region" description="Basic and acidic residues" evidence="7">
    <location>
        <begin position="411"/>
        <end position="443"/>
    </location>
</feature>
<feature type="domain" description="SMC hinge" evidence="8">
    <location>
        <begin position="542"/>
        <end position="656"/>
    </location>
</feature>
<dbReference type="Gene3D" id="1.10.287.1490">
    <property type="match status" value="2"/>
</dbReference>
<evidence type="ECO:0000256" key="1">
    <source>
        <dbReference type="ARBA" id="ARBA00022490"/>
    </source>
</evidence>
<keyword evidence="2 6" id="KW-0547">Nucleotide-binding</keyword>
<dbReference type="SUPFAM" id="SSF75553">
    <property type="entry name" value="Smc hinge domain"/>
    <property type="match status" value="1"/>
</dbReference>
<dbReference type="PANTHER" id="PTHR43977">
    <property type="entry name" value="STRUCTURAL MAINTENANCE OF CHROMOSOMES PROTEIN 3"/>
    <property type="match status" value="1"/>
</dbReference>
<dbReference type="GO" id="GO:0006260">
    <property type="term" value="P:DNA replication"/>
    <property type="evidence" value="ECO:0007669"/>
    <property type="project" value="UniProtKB-UniRule"/>
</dbReference>
<dbReference type="GeneID" id="81208295"/>
<keyword evidence="10" id="KW-1185">Reference proteome</keyword>
<dbReference type="SUPFAM" id="SSF46966">
    <property type="entry name" value="Spectrin repeat"/>
    <property type="match status" value="1"/>
</dbReference>
<organism evidence="9 10">
    <name type="scientific">Halobaculum halobium</name>
    <dbReference type="NCBI Taxonomy" id="3032281"/>
    <lineage>
        <taxon>Archaea</taxon>
        <taxon>Methanobacteriati</taxon>
        <taxon>Methanobacteriota</taxon>
        <taxon>Stenosarchaea group</taxon>
        <taxon>Halobacteria</taxon>
        <taxon>Halobacteriales</taxon>
        <taxon>Haloferacaceae</taxon>
        <taxon>Halobaculum</taxon>
    </lineage>
</organism>
<dbReference type="InterPro" id="IPR011890">
    <property type="entry name" value="SMC_prok"/>
</dbReference>
<dbReference type="Gene3D" id="1.20.5.340">
    <property type="match status" value="1"/>
</dbReference>
<dbReference type="AlphaFoldDB" id="A0ABD5TBB8"/>
<evidence type="ECO:0000256" key="5">
    <source>
        <dbReference type="ARBA" id="ARBA00023125"/>
    </source>
</evidence>
<protein>
    <recommendedName>
        <fullName evidence="6">Chromosome partition protein Smc</fullName>
    </recommendedName>
</protein>
<dbReference type="NCBIfam" id="TIGR02168">
    <property type="entry name" value="SMC_prok_B"/>
    <property type="match status" value="1"/>
</dbReference>
<proteinExistence type="inferred from homology"/>
<evidence type="ECO:0000256" key="4">
    <source>
        <dbReference type="ARBA" id="ARBA00023054"/>
    </source>
</evidence>
<dbReference type="Gene3D" id="3.40.50.300">
    <property type="entry name" value="P-loop containing nucleotide triphosphate hydrolases"/>
    <property type="match status" value="2"/>
</dbReference>
<dbReference type="GO" id="GO:0003677">
    <property type="term" value="F:DNA binding"/>
    <property type="evidence" value="ECO:0007669"/>
    <property type="project" value="UniProtKB-UniRule"/>
</dbReference>
<dbReference type="InterPro" id="IPR036277">
    <property type="entry name" value="SMC_hinge_sf"/>
</dbReference>
<feature type="compositionally biased region" description="Basic and acidic residues" evidence="7">
    <location>
        <begin position="855"/>
        <end position="871"/>
    </location>
</feature>
<dbReference type="Proteomes" id="UP001596443">
    <property type="component" value="Unassembled WGS sequence"/>
</dbReference>
<dbReference type="InterPro" id="IPR010935">
    <property type="entry name" value="SMC_hinge"/>
</dbReference>
<dbReference type="GO" id="GO:0005524">
    <property type="term" value="F:ATP binding"/>
    <property type="evidence" value="ECO:0007669"/>
    <property type="project" value="UniProtKB-UniRule"/>
</dbReference>
<dbReference type="RefSeq" id="WP_284062132.1">
    <property type="nucleotide sequence ID" value="NZ_CP126158.1"/>
</dbReference>
<accession>A0ABD5TBB8</accession>
<dbReference type="PIRSF" id="PIRSF005719">
    <property type="entry name" value="SMC"/>
    <property type="match status" value="1"/>
</dbReference>
<dbReference type="InterPro" id="IPR003395">
    <property type="entry name" value="RecF/RecN/SMC_N"/>
</dbReference>
<dbReference type="Gene3D" id="1.20.1060.20">
    <property type="match status" value="1"/>
</dbReference>
<evidence type="ECO:0000313" key="9">
    <source>
        <dbReference type="EMBL" id="MFC6785273.1"/>
    </source>
</evidence>
<comment type="subunit">
    <text evidence="6">Homodimer.</text>
</comment>
<evidence type="ECO:0000259" key="8">
    <source>
        <dbReference type="SMART" id="SM00968"/>
    </source>
</evidence>
<comment type="caution">
    <text evidence="6">Lacks conserved residue(s) required for the propagation of feature annotation.</text>
</comment>
<feature type="region of interest" description="Disordered" evidence="7">
    <location>
        <begin position="853"/>
        <end position="876"/>
    </location>
</feature>
<evidence type="ECO:0000256" key="3">
    <source>
        <dbReference type="ARBA" id="ARBA00022840"/>
    </source>
</evidence>
<comment type="caution">
    <text evidence="9">The sequence shown here is derived from an EMBL/GenBank/DDBJ whole genome shotgun (WGS) entry which is preliminary data.</text>
</comment>
<evidence type="ECO:0000256" key="6">
    <source>
        <dbReference type="HAMAP-Rule" id="MF_01894"/>
    </source>
</evidence>
<feature type="binding site" evidence="6">
    <location>
        <begin position="32"/>
        <end position="39"/>
    </location>
    <ligand>
        <name>ATP</name>
        <dbReference type="ChEBI" id="CHEBI:30616"/>
    </ligand>
</feature>
<dbReference type="GO" id="GO:0005737">
    <property type="term" value="C:cytoplasm"/>
    <property type="evidence" value="ECO:0007669"/>
    <property type="project" value="UniProtKB-SubCell"/>
</dbReference>
<dbReference type="NCBIfam" id="TIGR02169">
    <property type="entry name" value="SMC_prok_A"/>
    <property type="match status" value="1"/>
</dbReference>
<keyword evidence="4 6" id="KW-0175">Coiled coil</keyword>
<dbReference type="Pfam" id="PF02463">
    <property type="entry name" value="SMC_N"/>
    <property type="match status" value="1"/>
</dbReference>
<comment type="function">
    <text evidence="6">Required for chromosome condensation and partitioning.</text>
</comment>
<keyword evidence="5 6" id="KW-0238">DNA-binding</keyword>
<dbReference type="SMART" id="SM00968">
    <property type="entry name" value="SMC_hinge"/>
    <property type="match status" value="1"/>
</dbReference>
<dbReference type="SUPFAM" id="SSF52540">
    <property type="entry name" value="P-loop containing nucleoside triphosphate hydrolases"/>
    <property type="match status" value="1"/>
</dbReference>
<name>A0ABD5TBB8_9EURY</name>
<evidence type="ECO:0000256" key="7">
    <source>
        <dbReference type="SAM" id="MobiDB-lite"/>
    </source>
</evidence>
<sequence length="1195" mass="134048">MHIKELVLDNFKSFGRRTRIPFYEDFTVITGPNGSGKSNIIDGVLFALGLARTRGIRAEKLTDLIYNPGFEDGEGPSGDREASVEVVLDNSDGKLDRSQVVSAAGSDDVGDAGEITIKRRVKETEDNYYSYYYLNGRSVNLSDIQDLLAQAGVTPEGYNVVMQGDVTDIINMTPHERRGIIDEIAGVAEFDAKKEDAFGELETVEERIDEADLRIGEKEERIEQLADERETALQYQGLRDEKEEYESYLKAAELEEKRADLGGTRESMESREDELEELRTELDERQARVDDLEAELDEINREIERKGEDEQIAIKAEIEEIKGDVSRLEGKIENQRERVEEAETERRDAFVAIDKKTEEIDELDAEIRETKVEKANVKSTLTSKQTELAEVQAEIDSVDTEFDELKADLAEKKETLEERRAEKNEQQREKDRLLDDARRRSNEIGDVEDEIQETREAIPDLNARVSNLHSELDKAEKNKASIDGVIEDLRAEKEGHQSDLAEVEEDIRAKQQEYSKLEARAGDSGDTSWPRAVTTVTNAQFSGVHGPVGELASVSGEYAKACETAAGGRLANVVVDDDGVGSDCIDYLKQRNAGRATFLPITEMDDRGLPSLPNDPGVVDFARNLVDYEDRYEPIFSYVLGSTLVVEDMETARHLMGSYRMVTLDGDLVEKSGAMTGGSGGGSRYSFSKSGKGKLERVAEEIHGLEDERQRIKSEIADIDDDLDDARSRASDAAEKVRDIESDIERAEEKLEEKEERIGELETRLEELREERESVDEEMTALDEEIDAADEAIASVEADIEELESELADSKIPELSAEADEIRADIEDLEARMDDLDGELNQLQLEKQYAEDAVDDHHDTVESAQSKKADAEEQIDEFDEQIADKEAALEEKRDAIAELEEELADLKEEREAVKESFREAKSARDEQESEVERVVSKLESLRETAERLEWEIDSLEEQVGSYDPEEIPDHDTVESEIERLSAKMEELEPVNMLAIDEYDDVQSDLDDLQERRDVLVEEREAIEERIDQFESQKKATFMDAFEAIDEQFTEIFQRLSAGTGELVLEDPEDPFEGGLTMKAQPADKPVQRLDAMSGGEKSLTALAFIFAIQRHNPAPFYALDEVDAFLDAVNAERVGEMVHDLAGDAQFVVVSHRSALLERSERAIGVTMQSDNVSAVTGIQLGEDGEPVPEASADD</sequence>
<feature type="region of interest" description="Disordered" evidence="7">
    <location>
        <begin position="411"/>
        <end position="452"/>
    </location>
</feature>
<keyword evidence="1 6" id="KW-0963">Cytoplasm</keyword>
<reference evidence="9 10" key="1">
    <citation type="journal article" date="2019" name="Int. J. Syst. Evol. Microbiol.">
        <title>The Global Catalogue of Microorganisms (GCM) 10K type strain sequencing project: providing services to taxonomists for standard genome sequencing and annotation.</title>
        <authorList>
            <consortium name="The Broad Institute Genomics Platform"/>
            <consortium name="The Broad Institute Genome Sequencing Center for Infectious Disease"/>
            <person name="Wu L."/>
            <person name="Ma J."/>
        </authorList>
    </citation>
    <scope>NUCLEOTIDE SEQUENCE [LARGE SCALE GENOMIC DNA]</scope>
    <source>
        <strain evidence="9 10">SYNS20</strain>
    </source>
</reference>
<dbReference type="InterPro" id="IPR027417">
    <property type="entry name" value="P-loop_NTPase"/>
</dbReference>
<comment type="domain">
    <text evidence="6">Contains large globular domains required for ATP hydrolysis at each terminus and a third globular domain forming a flexible hinge near the middle of the molecule. These domains are separated by coiled-coil structures.</text>
</comment>
<dbReference type="Gene3D" id="3.30.70.1620">
    <property type="match status" value="1"/>
</dbReference>
<dbReference type="HAMAP" id="MF_01894">
    <property type="entry name" value="Smc_prok"/>
    <property type="match status" value="1"/>
</dbReference>
<feature type="coiled-coil region" evidence="6">
    <location>
        <begin position="991"/>
        <end position="1032"/>
    </location>
</feature>
<dbReference type="EMBL" id="JBHSWX010000012">
    <property type="protein sequence ID" value="MFC6785273.1"/>
    <property type="molecule type" value="Genomic_DNA"/>
</dbReference>
<comment type="subcellular location">
    <subcellularLocation>
        <location evidence="6">Cytoplasm</location>
    </subcellularLocation>
</comment>
<evidence type="ECO:0000256" key="2">
    <source>
        <dbReference type="ARBA" id="ARBA00022741"/>
    </source>
</evidence>
<evidence type="ECO:0000313" key="10">
    <source>
        <dbReference type="Proteomes" id="UP001596443"/>
    </source>
</evidence>
<dbReference type="InterPro" id="IPR024704">
    <property type="entry name" value="SMC"/>
</dbReference>
<dbReference type="SUPFAM" id="SSF57997">
    <property type="entry name" value="Tropomyosin"/>
    <property type="match status" value="2"/>
</dbReference>
<gene>
    <name evidence="6 9" type="primary">smc</name>
    <name evidence="9" type="ORF">ACFQFD_04580</name>
</gene>